<reference evidence="2" key="1">
    <citation type="journal article" date="2021" name="Proc. Natl. Acad. Sci. U.S.A.">
        <title>A Catalog of Tens of Thousands of Viruses from Human Metagenomes Reveals Hidden Associations with Chronic Diseases.</title>
        <authorList>
            <person name="Tisza M.J."/>
            <person name="Buck C.B."/>
        </authorList>
    </citation>
    <scope>NUCLEOTIDE SEQUENCE</scope>
    <source>
        <strain evidence="2">Ctx322</strain>
    </source>
</reference>
<protein>
    <submittedName>
        <fullName evidence="2">Uncharacterized protein</fullName>
    </submittedName>
</protein>
<keyword evidence="1" id="KW-0472">Membrane</keyword>
<feature type="transmembrane region" description="Helical" evidence="1">
    <location>
        <begin position="6"/>
        <end position="28"/>
    </location>
</feature>
<proteinExistence type="predicted"/>
<name>A0A8S5NA38_9CAUD</name>
<sequence>MLMLELFSISFWFYGFNLKCYFLLLSFIL</sequence>
<keyword evidence="1" id="KW-0812">Transmembrane</keyword>
<keyword evidence="1" id="KW-1133">Transmembrane helix</keyword>
<evidence type="ECO:0000256" key="1">
    <source>
        <dbReference type="SAM" id="Phobius"/>
    </source>
</evidence>
<dbReference type="EMBL" id="BK015115">
    <property type="protein sequence ID" value="DAD91513.1"/>
    <property type="molecule type" value="Genomic_DNA"/>
</dbReference>
<evidence type="ECO:0000313" key="2">
    <source>
        <dbReference type="EMBL" id="DAD91513.1"/>
    </source>
</evidence>
<accession>A0A8S5NA38</accession>
<organism evidence="2">
    <name type="scientific">Myoviridae sp. ctx322</name>
    <dbReference type="NCBI Taxonomy" id="2826711"/>
    <lineage>
        <taxon>Viruses</taxon>
        <taxon>Duplodnaviria</taxon>
        <taxon>Heunggongvirae</taxon>
        <taxon>Uroviricota</taxon>
        <taxon>Caudoviricetes</taxon>
    </lineage>
</organism>